<proteinExistence type="predicted"/>
<dbReference type="EMBL" id="JBEHCU010008928">
    <property type="protein sequence ID" value="KAL1380842.1"/>
    <property type="molecule type" value="Genomic_DNA"/>
</dbReference>
<keyword evidence="1" id="KW-0472">Membrane</keyword>
<gene>
    <name evidence="2" type="ORF">pipiens_003514</name>
</gene>
<name>A0ABD1CWN1_CULPP</name>
<evidence type="ECO:0000256" key="1">
    <source>
        <dbReference type="SAM" id="Phobius"/>
    </source>
</evidence>
<keyword evidence="1" id="KW-1133">Transmembrane helix</keyword>
<evidence type="ECO:0000313" key="3">
    <source>
        <dbReference type="Proteomes" id="UP001562425"/>
    </source>
</evidence>
<feature type="transmembrane region" description="Helical" evidence="1">
    <location>
        <begin position="42"/>
        <end position="61"/>
    </location>
</feature>
<evidence type="ECO:0000313" key="2">
    <source>
        <dbReference type="EMBL" id="KAL1380842.1"/>
    </source>
</evidence>
<keyword evidence="1" id="KW-0812">Transmembrane</keyword>
<dbReference type="AlphaFoldDB" id="A0ABD1CWN1"/>
<sequence length="158" mass="18058">MTTMHRAIPFLLSVYATVDLAYRVFCALDIFFTPELDYTYKNTFYMCLHYMSGSLDTFLLYGVRNKNIFYMKAFKMGFLVLIPLLGVVRVHYAMDKPDDLQNVIIATGLSLTSIFVLYPTILKMVDGFIVAVRNGYDQSLDYSESVEPSPDPEKLSLV</sequence>
<feature type="transmembrane region" description="Helical" evidence="1">
    <location>
        <begin position="100"/>
        <end position="118"/>
    </location>
</feature>
<organism evidence="2 3">
    <name type="scientific">Culex pipiens pipiens</name>
    <name type="common">Northern house mosquito</name>
    <dbReference type="NCBI Taxonomy" id="38569"/>
    <lineage>
        <taxon>Eukaryota</taxon>
        <taxon>Metazoa</taxon>
        <taxon>Ecdysozoa</taxon>
        <taxon>Arthropoda</taxon>
        <taxon>Hexapoda</taxon>
        <taxon>Insecta</taxon>
        <taxon>Pterygota</taxon>
        <taxon>Neoptera</taxon>
        <taxon>Endopterygota</taxon>
        <taxon>Diptera</taxon>
        <taxon>Nematocera</taxon>
        <taxon>Culicoidea</taxon>
        <taxon>Culicidae</taxon>
        <taxon>Culicinae</taxon>
        <taxon>Culicini</taxon>
        <taxon>Culex</taxon>
        <taxon>Culex</taxon>
    </lineage>
</organism>
<comment type="caution">
    <text evidence="2">The sequence shown here is derived from an EMBL/GenBank/DDBJ whole genome shotgun (WGS) entry which is preliminary data.</text>
</comment>
<feature type="transmembrane region" description="Helical" evidence="1">
    <location>
        <begin position="73"/>
        <end position="94"/>
    </location>
</feature>
<reference evidence="2 3" key="1">
    <citation type="submission" date="2024-05" db="EMBL/GenBank/DDBJ databases">
        <title>Culex pipiens pipiens assembly and annotation.</title>
        <authorList>
            <person name="Alout H."/>
            <person name="Durand T."/>
        </authorList>
    </citation>
    <scope>NUCLEOTIDE SEQUENCE [LARGE SCALE GENOMIC DNA]</scope>
    <source>
        <strain evidence="2">HA-2024</strain>
        <tissue evidence="2">Whole body</tissue>
    </source>
</reference>
<accession>A0ABD1CWN1</accession>
<protein>
    <submittedName>
        <fullName evidence="2">Uncharacterized protein</fullName>
    </submittedName>
</protein>
<dbReference type="Proteomes" id="UP001562425">
    <property type="component" value="Unassembled WGS sequence"/>
</dbReference>
<keyword evidence="3" id="KW-1185">Reference proteome</keyword>